<dbReference type="Proteomes" id="UP001478862">
    <property type="component" value="Unassembled WGS sequence"/>
</dbReference>
<evidence type="ECO:0000313" key="1">
    <source>
        <dbReference type="EMBL" id="MEQ6353953.1"/>
    </source>
</evidence>
<dbReference type="RefSeq" id="WP_349658703.1">
    <property type="nucleotide sequence ID" value="NZ_JBEGDG010000002.1"/>
</dbReference>
<comment type="caution">
    <text evidence="1">The sequence shown here is derived from an EMBL/GenBank/DDBJ whole genome shotgun (WGS) entry which is preliminary data.</text>
</comment>
<protein>
    <submittedName>
        <fullName evidence="1">Uncharacterized protein</fullName>
    </submittedName>
</protein>
<sequence>MKTVYPIDHQIIVGVNRGVMNRVCSLEDVRKDGWMDKEAVLKPLERLITLLSNTEYETEALETKKEIESIWDEEEFQFYANYIRD</sequence>
<evidence type="ECO:0000313" key="2">
    <source>
        <dbReference type="Proteomes" id="UP001478862"/>
    </source>
</evidence>
<gene>
    <name evidence="1" type="ORF">ABNX05_04935</name>
</gene>
<name>A0ABV1MN61_9BACI</name>
<keyword evidence="2" id="KW-1185">Reference proteome</keyword>
<dbReference type="EMBL" id="JBEGDG010000002">
    <property type="protein sequence ID" value="MEQ6353953.1"/>
    <property type="molecule type" value="Genomic_DNA"/>
</dbReference>
<organism evidence="1 2">
    <name type="scientific">Lysinibacillus zambalensis</name>
    <dbReference type="NCBI Taxonomy" id="3160866"/>
    <lineage>
        <taxon>Bacteria</taxon>
        <taxon>Bacillati</taxon>
        <taxon>Bacillota</taxon>
        <taxon>Bacilli</taxon>
        <taxon>Bacillales</taxon>
        <taxon>Bacillaceae</taxon>
        <taxon>Lysinibacillus</taxon>
    </lineage>
</organism>
<reference evidence="1 2" key="1">
    <citation type="submission" date="2024-06" db="EMBL/GenBank/DDBJ databases">
        <title>Lysinibacillus zambalefons sp. nov., a Novel Firmicute Isolated from the Poon Bato Zambales Hyperalkaline Spring.</title>
        <authorList>
            <person name="Aja J.A."/>
            <person name="Lazaro J.E.H."/>
            <person name="Llorin L.D."/>
            <person name="Lim K.R."/>
            <person name="Teodosio J."/>
            <person name="Dalisay D.S."/>
        </authorList>
    </citation>
    <scope>NUCLEOTIDE SEQUENCE [LARGE SCALE GENOMIC DNA]</scope>
    <source>
        <strain evidence="1 2">M3</strain>
    </source>
</reference>
<proteinExistence type="predicted"/>
<accession>A0ABV1MN61</accession>